<feature type="domain" description="Flavin reductase like" evidence="1">
    <location>
        <begin position="23"/>
        <end position="174"/>
    </location>
</feature>
<dbReference type="Proteomes" id="UP000198917">
    <property type="component" value="Unassembled WGS sequence"/>
</dbReference>
<evidence type="ECO:0000313" key="3">
    <source>
        <dbReference type="Proteomes" id="UP000198917"/>
    </source>
</evidence>
<dbReference type="AlphaFoldDB" id="A0A7Z7FS50"/>
<evidence type="ECO:0000259" key="1">
    <source>
        <dbReference type="SMART" id="SM00903"/>
    </source>
</evidence>
<dbReference type="Pfam" id="PF01613">
    <property type="entry name" value="Flavin_Reduct"/>
    <property type="match status" value="1"/>
</dbReference>
<comment type="caution">
    <text evidence="2">The sequence shown here is derived from an EMBL/GenBank/DDBJ whole genome shotgun (WGS) entry which is preliminary data.</text>
</comment>
<dbReference type="SMART" id="SM00903">
    <property type="entry name" value="Flavin_Reduct"/>
    <property type="match status" value="1"/>
</dbReference>
<dbReference type="RefSeq" id="WP_092734713.1">
    <property type="nucleotide sequence ID" value="NZ_FNEW01000007.1"/>
</dbReference>
<dbReference type="InterPro" id="IPR012349">
    <property type="entry name" value="Split_barrel_FMN-bd"/>
</dbReference>
<dbReference type="SUPFAM" id="SSF50475">
    <property type="entry name" value="FMN-binding split barrel"/>
    <property type="match status" value="1"/>
</dbReference>
<proteinExistence type="predicted"/>
<dbReference type="Gene3D" id="2.30.110.10">
    <property type="entry name" value="Electron Transport, Fmn-binding Protein, Chain A"/>
    <property type="match status" value="1"/>
</dbReference>
<name>A0A7Z7FS50_9HYPH</name>
<dbReference type="GO" id="GO:0016646">
    <property type="term" value="F:oxidoreductase activity, acting on the CH-NH group of donors, NAD or NADP as acceptor"/>
    <property type="evidence" value="ECO:0007669"/>
    <property type="project" value="UniProtKB-ARBA"/>
</dbReference>
<dbReference type="GO" id="GO:0010181">
    <property type="term" value="F:FMN binding"/>
    <property type="evidence" value="ECO:0007669"/>
    <property type="project" value="InterPro"/>
</dbReference>
<sequence length="181" mass="20202">MGDETSHFRGDDAEFSRKLRRGMRATAMCVSLLTTRDEHGRYYGLAVTNPSQLSATLPSMVVAVDRHALPCSAINISSLYCLNHVSSGDLDRLDRFDRNDFLEANHETDPWRIGLFGLPYLETAATSYFCRVIGAHDYGDQTIFVGRIEGVRLNQDIDPAHADPLIWMNGGPVRLAGREML</sequence>
<gene>
    <name evidence="2" type="ORF">SAMN05428983_4681</name>
</gene>
<dbReference type="EMBL" id="FNEW01000007">
    <property type="protein sequence ID" value="SDK34718.1"/>
    <property type="molecule type" value="Genomic_DNA"/>
</dbReference>
<evidence type="ECO:0000313" key="2">
    <source>
        <dbReference type="EMBL" id="SDK34718.1"/>
    </source>
</evidence>
<reference evidence="2 3" key="1">
    <citation type="submission" date="2016-10" db="EMBL/GenBank/DDBJ databases">
        <authorList>
            <person name="Varghese N."/>
            <person name="Submissions S."/>
        </authorList>
    </citation>
    <scope>NUCLEOTIDE SEQUENCE [LARGE SCALE GENOMIC DNA]</scope>
    <source>
        <strain evidence="2 3">PDC82</strain>
    </source>
</reference>
<protein>
    <submittedName>
        <fullName evidence="2">NADH-FMN oxidoreductase RutF, flavin reductase (DIM6/NTAB) family</fullName>
    </submittedName>
</protein>
<organism evidence="2 3">
    <name type="scientific">Agrobacterium fabrum</name>
    <dbReference type="NCBI Taxonomy" id="1176649"/>
    <lineage>
        <taxon>Bacteria</taxon>
        <taxon>Pseudomonadati</taxon>
        <taxon>Pseudomonadota</taxon>
        <taxon>Alphaproteobacteria</taxon>
        <taxon>Hyphomicrobiales</taxon>
        <taxon>Rhizobiaceae</taxon>
        <taxon>Rhizobium/Agrobacterium group</taxon>
        <taxon>Agrobacterium</taxon>
        <taxon>Agrobacterium tumefaciens complex</taxon>
    </lineage>
</organism>
<accession>A0A7Z7FS50</accession>
<dbReference type="InterPro" id="IPR002563">
    <property type="entry name" value="Flavin_Rdtase-like_dom"/>
</dbReference>